<sequence>MAATTAEAAPQRRWLVAGGWGLAIALLARVAMLAWSAPHSVLLFLFPLPAWHVPVAGVLGLVTGLCVFFRWRRPGRRAVVIAMAMLILALVAHRLIFDVDLVNGWWPGFWTQGQG</sequence>
<protein>
    <submittedName>
        <fullName evidence="2">Uncharacterized protein</fullName>
    </submittedName>
</protein>
<evidence type="ECO:0000256" key="1">
    <source>
        <dbReference type="SAM" id="Phobius"/>
    </source>
</evidence>
<feature type="transmembrane region" description="Helical" evidence="1">
    <location>
        <begin position="49"/>
        <end position="71"/>
    </location>
</feature>
<name>A0A975AT41_9GAMM</name>
<keyword evidence="3" id="KW-1185">Reference proteome</keyword>
<dbReference type="RefSeq" id="WP_200614306.1">
    <property type="nucleotide sequence ID" value="NZ_CP071518.1"/>
</dbReference>
<dbReference type="AlphaFoldDB" id="A0A975AT41"/>
<dbReference type="Proteomes" id="UP000639274">
    <property type="component" value="Chromosome"/>
</dbReference>
<feature type="transmembrane region" description="Helical" evidence="1">
    <location>
        <begin position="78"/>
        <end position="97"/>
    </location>
</feature>
<dbReference type="EMBL" id="CP071518">
    <property type="protein sequence ID" value="QSX78610.1"/>
    <property type="molecule type" value="Genomic_DNA"/>
</dbReference>
<organism evidence="2 3">
    <name type="scientific">Agrilutibacter solisilvae</name>
    <dbReference type="NCBI Taxonomy" id="2763317"/>
    <lineage>
        <taxon>Bacteria</taxon>
        <taxon>Pseudomonadati</taxon>
        <taxon>Pseudomonadota</taxon>
        <taxon>Gammaproteobacteria</taxon>
        <taxon>Lysobacterales</taxon>
        <taxon>Lysobacteraceae</taxon>
        <taxon>Agrilutibacter</taxon>
    </lineage>
</organism>
<keyword evidence="1" id="KW-0472">Membrane</keyword>
<gene>
    <name evidence="2" type="ORF">I8J32_001305</name>
</gene>
<accession>A0A975AT41</accession>
<evidence type="ECO:0000313" key="2">
    <source>
        <dbReference type="EMBL" id="QSX78610.1"/>
    </source>
</evidence>
<keyword evidence="1" id="KW-0812">Transmembrane</keyword>
<reference evidence="2 3" key="1">
    <citation type="submission" date="2021-03" db="EMBL/GenBank/DDBJ databases">
        <title>Lysobacter sp. nov. isolated from soil of gangwondo yeongwol, south Korea.</title>
        <authorList>
            <person name="Kim K.R."/>
            <person name="Kim K.H."/>
            <person name="Jeon C.O."/>
        </authorList>
    </citation>
    <scope>NUCLEOTIDE SEQUENCE [LARGE SCALE GENOMIC DNA]</scope>
    <source>
        <strain evidence="2 3">R19</strain>
    </source>
</reference>
<dbReference type="KEGG" id="lsf:I8J32_001305"/>
<feature type="transmembrane region" description="Helical" evidence="1">
    <location>
        <begin position="14"/>
        <end position="37"/>
    </location>
</feature>
<proteinExistence type="predicted"/>
<evidence type="ECO:0000313" key="3">
    <source>
        <dbReference type="Proteomes" id="UP000639274"/>
    </source>
</evidence>
<keyword evidence="1" id="KW-1133">Transmembrane helix</keyword>